<evidence type="ECO:0000313" key="3">
    <source>
        <dbReference type="EMBL" id="RCW30802.1"/>
    </source>
</evidence>
<dbReference type="GO" id="GO:0001681">
    <property type="term" value="F:sialate O-acetylesterase activity"/>
    <property type="evidence" value="ECO:0007669"/>
    <property type="project" value="InterPro"/>
</dbReference>
<name>A0A368UPS3_9BACT</name>
<proteinExistence type="predicted"/>
<dbReference type="AlphaFoldDB" id="A0A368UPS3"/>
<feature type="domain" description="Sialate O-acetylesterase" evidence="2">
    <location>
        <begin position="420"/>
        <end position="530"/>
    </location>
</feature>
<sequence length="660" mass="75426">MITHQHPLFLKSQTTWIFRLTVIAALFLIATTTFAQVSLPKVFSDHMVLQRNTLIPVWGKGKPGTQVTVMLAGNKASAFAGKDERWMIRLPQLKAGGPYRLEIFESNNSKPVIKFEDVLIGDVYLASGQSNMELQVQQAMNADEEISNAQFPNIRLFKVEHNKTITPQEEIKGGQWQRCDSTSIKDFSAIGYYFARELHKELGIPIGILQSTWGGTPVEAWTSREILLSSHISRTKVLSNDTITPQHFVNDSLDLIRFWEIVYNPQNQSDQIYPDPDFDDSQWTEIQMPQTLKNMSIPDYEGMVWLRKEVNIPKDMKGRDLTLNLGHPELNYTLYFNGEEICKTIWNAEPEHIYSIPDSIIKAGPNNLTLRMAFLWGGGGFNPPAKEMYISDGEKKISVTGTWKYQKDLEPEIPFINNYHQYHSFLYNAMIAPVVPYGINGFIWYQGENNVDNAYNYRKLFPLLINDWRIRWQQGYLPFMYVQLANYMKRDSVPMESNWALLRESQTETLKLPNTGMACIIDIGDANNIHPLNKQEVGRRLSLIAKKMIYQEKIQASGPIFKNFEVENNQIKIRFSEVGSGLSVQNGEVLKGFSIAGKDKKFHWAKASIKGNQVVVTAKEVPEPVVVRYGWANNPECNLINKEGLPAVPFRTDNWNATEK</sequence>
<evidence type="ECO:0000259" key="2">
    <source>
        <dbReference type="Pfam" id="PF03629"/>
    </source>
</evidence>
<evidence type="ECO:0000313" key="4">
    <source>
        <dbReference type="Proteomes" id="UP000252733"/>
    </source>
</evidence>
<dbReference type="PANTHER" id="PTHR22901:SF0">
    <property type="entry name" value="SIALATE O-ACETYLESTERASE"/>
    <property type="match status" value="1"/>
</dbReference>
<dbReference type="Gene3D" id="3.40.50.1110">
    <property type="entry name" value="SGNH hydrolase"/>
    <property type="match status" value="2"/>
</dbReference>
<dbReference type="EMBL" id="QPIZ01000020">
    <property type="protein sequence ID" value="RCW30802.1"/>
    <property type="molecule type" value="Genomic_DNA"/>
</dbReference>
<dbReference type="SUPFAM" id="SSF52266">
    <property type="entry name" value="SGNH hydrolase"/>
    <property type="match status" value="1"/>
</dbReference>
<dbReference type="PANTHER" id="PTHR22901">
    <property type="entry name" value="SIALATE O-ACETYLESTERASE"/>
    <property type="match status" value="1"/>
</dbReference>
<gene>
    <name evidence="3" type="ORF">DFO77_12020</name>
</gene>
<accession>A0A368UPS3</accession>
<dbReference type="GO" id="GO:0005975">
    <property type="term" value="P:carbohydrate metabolic process"/>
    <property type="evidence" value="ECO:0007669"/>
    <property type="project" value="TreeGrafter"/>
</dbReference>
<dbReference type="InterPro" id="IPR005181">
    <property type="entry name" value="SASA"/>
</dbReference>
<dbReference type="RefSeq" id="WP_114437549.1">
    <property type="nucleotide sequence ID" value="NZ_QPIZ01000020.1"/>
</dbReference>
<feature type="domain" description="Sialate O-acetylesterase" evidence="2">
    <location>
        <begin position="122"/>
        <end position="242"/>
    </location>
</feature>
<dbReference type="InterPro" id="IPR008979">
    <property type="entry name" value="Galactose-bd-like_sf"/>
</dbReference>
<dbReference type="InterPro" id="IPR039329">
    <property type="entry name" value="SIAE"/>
</dbReference>
<dbReference type="SUPFAM" id="SSF49785">
    <property type="entry name" value="Galactose-binding domain-like"/>
    <property type="match status" value="1"/>
</dbReference>
<keyword evidence="4" id="KW-1185">Reference proteome</keyword>
<dbReference type="Proteomes" id="UP000252733">
    <property type="component" value="Unassembled WGS sequence"/>
</dbReference>
<dbReference type="InterPro" id="IPR036514">
    <property type="entry name" value="SGNH_hydro_sf"/>
</dbReference>
<comment type="caution">
    <text evidence="3">The sequence shown here is derived from an EMBL/GenBank/DDBJ whole genome shotgun (WGS) entry which is preliminary data.</text>
</comment>
<dbReference type="Pfam" id="PF03629">
    <property type="entry name" value="SASA"/>
    <property type="match status" value="2"/>
</dbReference>
<organism evidence="3 4">
    <name type="scientific">Marinilabilia salmonicolor</name>
    <dbReference type="NCBI Taxonomy" id="989"/>
    <lineage>
        <taxon>Bacteria</taxon>
        <taxon>Pseudomonadati</taxon>
        <taxon>Bacteroidota</taxon>
        <taxon>Bacteroidia</taxon>
        <taxon>Marinilabiliales</taxon>
        <taxon>Marinilabiliaceae</taxon>
        <taxon>Marinilabilia</taxon>
    </lineage>
</organism>
<keyword evidence="1" id="KW-0378">Hydrolase</keyword>
<protein>
    <submittedName>
        <fullName evidence="3">Sialate O-acetylesterase</fullName>
    </submittedName>
</protein>
<reference evidence="3 4" key="1">
    <citation type="submission" date="2018-07" db="EMBL/GenBank/DDBJ databases">
        <title>Freshwater and sediment microbial communities from various areas in North America, analyzing microbe dynamics in response to fracking.</title>
        <authorList>
            <person name="Lamendella R."/>
        </authorList>
    </citation>
    <scope>NUCLEOTIDE SEQUENCE [LARGE SCALE GENOMIC DNA]</scope>
    <source>
        <strain evidence="3 4">160A</strain>
    </source>
</reference>
<dbReference type="Gene3D" id="2.60.120.260">
    <property type="entry name" value="Galactose-binding domain-like"/>
    <property type="match status" value="1"/>
</dbReference>
<evidence type="ECO:0000256" key="1">
    <source>
        <dbReference type="ARBA" id="ARBA00022801"/>
    </source>
</evidence>